<gene>
    <name evidence="2" type="ORF">MO867_18410</name>
</gene>
<dbReference type="Proteomes" id="UP001139028">
    <property type="component" value="Unassembled WGS sequence"/>
</dbReference>
<organism evidence="2 3">
    <name type="scientific">Microbulbifer okhotskensis</name>
    <dbReference type="NCBI Taxonomy" id="2926617"/>
    <lineage>
        <taxon>Bacteria</taxon>
        <taxon>Pseudomonadati</taxon>
        <taxon>Pseudomonadota</taxon>
        <taxon>Gammaproteobacteria</taxon>
        <taxon>Cellvibrionales</taxon>
        <taxon>Microbulbiferaceae</taxon>
        <taxon>Microbulbifer</taxon>
    </lineage>
</organism>
<dbReference type="AlphaFoldDB" id="A0A9X2ER56"/>
<keyword evidence="1" id="KW-1133">Transmembrane helix</keyword>
<dbReference type="EMBL" id="JALBWM010000122">
    <property type="protein sequence ID" value="MCO1336309.1"/>
    <property type="molecule type" value="Genomic_DNA"/>
</dbReference>
<keyword evidence="3" id="KW-1185">Reference proteome</keyword>
<sequence length="104" mass="12092">MRSLNHKIFLMLFCVLIVVKLFTAEVSLADDPIVAFSIKKGASFDNKITENSYEDISKYIVLFTDENGFLGEKIYFILVDFLWWLIPALYFVVVLGARYKSRLR</sequence>
<keyword evidence="1" id="KW-0812">Transmembrane</keyword>
<evidence type="ECO:0000313" key="3">
    <source>
        <dbReference type="Proteomes" id="UP001139028"/>
    </source>
</evidence>
<name>A0A9X2ER56_9GAMM</name>
<evidence type="ECO:0000313" key="2">
    <source>
        <dbReference type="EMBL" id="MCO1336309.1"/>
    </source>
</evidence>
<dbReference type="RefSeq" id="WP_252471888.1">
    <property type="nucleotide sequence ID" value="NZ_JALBWM010000122.1"/>
</dbReference>
<feature type="transmembrane region" description="Helical" evidence="1">
    <location>
        <begin position="74"/>
        <end position="97"/>
    </location>
</feature>
<comment type="caution">
    <text evidence="2">The sequence shown here is derived from an EMBL/GenBank/DDBJ whole genome shotgun (WGS) entry which is preliminary data.</text>
</comment>
<keyword evidence="1" id="KW-0472">Membrane</keyword>
<protein>
    <submittedName>
        <fullName evidence="2">Uncharacterized protein</fullName>
    </submittedName>
</protein>
<accession>A0A9X2ER56</accession>
<proteinExistence type="predicted"/>
<evidence type="ECO:0000256" key="1">
    <source>
        <dbReference type="SAM" id="Phobius"/>
    </source>
</evidence>
<reference evidence="2" key="1">
    <citation type="journal article" date="2022" name="Arch. Microbiol.">
        <title>Microbulbifer okhotskensis sp. nov., isolated from a deep bottom sediment of the Okhotsk Sea.</title>
        <authorList>
            <person name="Romanenko L."/>
            <person name="Kurilenko V."/>
            <person name="Otstavnykh N."/>
            <person name="Velansky P."/>
            <person name="Isaeva M."/>
            <person name="Mikhailov V."/>
        </authorList>
    </citation>
    <scope>NUCLEOTIDE SEQUENCE</scope>
    <source>
        <strain evidence="2">OS29</strain>
    </source>
</reference>